<comment type="caution">
    <text evidence="11">The sequence shown here is derived from an EMBL/GenBank/DDBJ whole genome shotgun (WGS) entry which is preliminary data.</text>
</comment>
<feature type="transmembrane region" description="Helical" evidence="8">
    <location>
        <begin position="567"/>
        <end position="589"/>
    </location>
</feature>
<dbReference type="Pfam" id="PF00023">
    <property type="entry name" value="Ank"/>
    <property type="match status" value="1"/>
</dbReference>
<evidence type="ECO:0000313" key="11">
    <source>
        <dbReference type="EMBL" id="CAK9029814.1"/>
    </source>
</evidence>
<evidence type="ECO:0000256" key="3">
    <source>
        <dbReference type="ARBA" id="ARBA00022737"/>
    </source>
</evidence>
<comment type="similarity">
    <text evidence="8">Belongs to the DHHC palmitoyltransferase family.</text>
</comment>
<evidence type="ECO:0000256" key="4">
    <source>
        <dbReference type="ARBA" id="ARBA00022989"/>
    </source>
</evidence>
<dbReference type="EC" id="2.3.1.225" evidence="8"/>
<keyword evidence="8" id="KW-0012">Acyltransferase</keyword>
<dbReference type="Proteomes" id="UP001642464">
    <property type="component" value="Unassembled WGS sequence"/>
</dbReference>
<keyword evidence="2 8" id="KW-0812">Transmembrane</keyword>
<protein>
    <recommendedName>
        <fullName evidence="8">Palmitoyltransferase</fullName>
        <ecNumber evidence="8">2.3.1.225</ecNumber>
    </recommendedName>
</protein>
<feature type="domain" description="Palmitoyltransferase DHHC" evidence="10">
    <location>
        <begin position="526"/>
        <end position="648"/>
    </location>
</feature>
<comment type="catalytic activity">
    <reaction evidence="8">
        <text>L-cysteinyl-[protein] + hexadecanoyl-CoA = S-hexadecanoyl-L-cysteinyl-[protein] + CoA</text>
        <dbReference type="Rhea" id="RHEA:36683"/>
        <dbReference type="Rhea" id="RHEA-COMP:10131"/>
        <dbReference type="Rhea" id="RHEA-COMP:11032"/>
        <dbReference type="ChEBI" id="CHEBI:29950"/>
        <dbReference type="ChEBI" id="CHEBI:57287"/>
        <dbReference type="ChEBI" id="CHEBI:57379"/>
        <dbReference type="ChEBI" id="CHEBI:74151"/>
        <dbReference type="EC" id="2.3.1.225"/>
    </reaction>
</comment>
<evidence type="ECO:0000256" key="5">
    <source>
        <dbReference type="ARBA" id="ARBA00023043"/>
    </source>
</evidence>
<feature type="non-terminal residue" evidence="11">
    <location>
        <position position="1"/>
    </location>
</feature>
<feature type="transmembrane region" description="Helical" evidence="8">
    <location>
        <begin position="420"/>
        <end position="443"/>
    </location>
</feature>
<dbReference type="InterPro" id="IPR002110">
    <property type="entry name" value="Ankyrin_rpt"/>
</dbReference>
<dbReference type="PROSITE" id="PS50216">
    <property type="entry name" value="DHHC"/>
    <property type="match status" value="1"/>
</dbReference>
<keyword evidence="5 7" id="KW-0040">ANK repeat</keyword>
<evidence type="ECO:0000256" key="6">
    <source>
        <dbReference type="ARBA" id="ARBA00023136"/>
    </source>
</evidence>
<comment type="domain">
    <text evidence="8">The DHHC domain is required for palmitoyltransferase activity.</text>
</comment>
<feature type="repeat" description="ANK" evidence="7">
    <location>
        <begin position="209"/>
        <end position="241"/>
    </location>
</feature>
<feature type="repeat" description="ANK" evidence="7">
    <location>
        <begin position="176"/>
        <end position="208"/>
    </location>
</feature>
<gene>
    <name evidence="11" type="ORF">SCF082_LOCUS18954</name>
</gene>
<dbReference type="PROSITE" id="PS50297">
    <property type="entry name" value="ANK_REP_REGION"/>
    <property type="match status" value="3"/>
</dbReference>
<feature type="repeat" description="ANK" evidence="7">
    <location>
        <begin position="242"/>
        <end position="274"/>
    </location>
</feature>
<dbReference type="Gene3D" id="1.25.40.20">
    <property type="entry name" value="Ankyrin repeat-containing domain"/>
    <property type="match status" value="1"/>
</dbReference>
<evidence type="ECO:0000313" key="12">
    <source>
        <dbReference type="Proteomes" id="UP001642464"/>
    </source>
</evidence>
<proteinExistence type="inferred from homology"/>
<dbReference type="SUPFAM" id="SSF48403">
    <property type="entry name" value="Ankyrin repeat"/>
    <property type="match status" value="1"/>
</dbReference>
<dbReference type="InterPro" id="IPR036770">
    <property type="entry name" value="Ankyrin_rpt-contain_sf"/>
</dbReference>
<dbReference type="EMBL" id="CAXAMM010012822">
    <property type="protein sequence ID" value="CAK9029814.1"/>
    <property type="molecule type" value="Genomic_DNA"/>
</dbReference>
<feature type="transmembrane region" description="Helical" evidence="8">
    <location>
        <begin position="609"/>
        <end position="629"/>
    </location>
</feature>
<dbReference type="Pfam" id="PF01529">
    <property type="entry name" value="DHHC"/>
    <property type="match status" value="1"/>
</dbReference>
<feature type="repeat" description="ANK" evidence="7">
    <location>
        <begin position="275"/>
        <end position="307"/>
    </location>
</feature>
<accession>A0ABP0KV30</accession>
<keyword evidence="4 8" id="KW-1133">Transmembrane helix</keyword>
<keyword evidence="3" id="KW-0677">Repeat</keyword>
<reference evidence="11 12" key="1">
    <citation type="submission" date="2024-02" db="EMBL/GenBank/DDBJ databases">
        <authorList>
            <person name="Chen Y."/>
            <person name="Shah S."/>
            <person name="Dougan E. K."/>
            <person name="Thang M."/>
            <person name="Chan C."/>
        </authorList>
    </citation>
    <scope>NUCLEOTIDE SEQUENCE [LARGE SCALE GENOMIC DNA]</scope>
</reference>
<dbReference type="PANTHER" id="PTHR24161:SF17">
    <property type="entry name" value="PALMITOYLTRANSFERASE"/>
    <property type="match status" value="1"/>
</dbReference>
<feature type="compositionally biased region" description="Pro residues" evidence="9">
    <location>
        <begin position="1"/>
        <end position="16"/>
    </location>
</feature>
<dbReference type="PROSITE" id="PS50088">
    <property type="entry name" value="ANK_REPEAT"/>
    <property type="match status" value="4"/>
</dbReference>
<evidence type="ECO:0000259" key="10">
    <source>
        <dbReference type="Pfam" id="PF01529"/>
    </source>
</evidence>
<dbReference type="InterPro" id="IPR001594">
    <property type="entry name" value="Palmitoyltrfase_DHHC"/>
</dbReference>
<evidence type="ECO:0000256" key="7">
    <source>
        <dbReference type="PROSITE-ProRule" id="PRU00023"/>
    </source>
</evidence>
<evidence type="ECO:0000256" key="2">
    <source>
        <dbReference type="ARBA" id="ARBA00022692"/>
    </source>
</evidence>
<evidence type="ECO:0000256" key="9">
    <source>
        <dbReference type="SAM" id="MobiDB-lite"/>
    </source>
</evidence>
<sequence length="728" mass="82484">GSKPAAPPPPPAPPAPATGGDGAAQGESPAPAPEVSSLEDLGLEPNTAVQQLSNKYANMTQEQQAEARAHAARVEAMVEAKLKTMTPEQRKEFQRKHDMLTKAVQLQLKSGGSPGMVQPKLTPHLPPPLPEKTEEELRDEEIHFAIRSGQVDELDELLTKHEKNVNFSVKAPNDKDAHPLLHWASLNDQKEVIEYMLKKNVNVDQRNPRGEVALHWAALNGHIRSVHLLVEAGCDRMAKDARGYSAMHHAAQFGRTVVMALLLRRGVNVDIRDNNGRTPLHWAAYKDEGMAAAWLLEHGADVAAQDFERCLPIHWAALQGLYGMSTVLMKFGSLPYLGSKDNTGGTPASLAREKQQKHPKESYQHKAFRHVADYLETCSKKNKDVSSRNSRAKHPTWYTWPVLAPIGFWQYYTVVMPETYFYPILTLTFWFFYWAEWVSWSILQFKNPGTYILRDEEAKKAREGQAAKGGSNVTQTTVHGENGNGETVVLMADDTCLWPTNPKQRRAALYRQMYLEVLDKGLTVPVCTTCEIVKPLRSKHDSVTNVCISKFDHFCPFMGVAIGEDNYFYFFFAMWNAFICMLCWLYMVVLYTASYHHNKSFLSNFWELLYWEMFALLYFPIALYGLLMVGQHLYFIKQNITTNEVMNRHRYRYLANGNPFDKGVVKNALEFLGVVETLEADLYQYYEIEWSGRSLPVEESNRRLKGGLPPTPPQLNKDCCSHGHSHGH</sequence>
<keyword evidence="6 8" id="KW-0472">Membrane</keyword>
<feature type="region of interest" description="Disordered" evidence="9">
    <location>
        <begin position="1"/>
        <end position="46"/>
    </location>
</feature>
<dbReference type="Pfam" id="PF12796">
    <property type="entry name" value="Ank_2"/>
    <property type="match status" value="1"/>
</dbReference>
<keyword evidence="8" id="KW-0808">Transferase</keyword>
<dbReference type="PANTHER" id="PTHR24161">
    <property type="entry name" value="ANK_REP_REGION DOMAIN-CONTAINING PROTEIN-RELATED"/>
    <property type="match status" value="1"/>
</dbReference>
<feature type="region of interest" description="Disordered" evidence="9">
    <location>
        <begin position="701"/>
        <end position="728"/>
    </location>
</feature>
<organism evidence="11 12">
    <name type="scientific">Durusdinium trenchii</name>
    <dbReference type="NCBI Taxonomy" id="1381693"/>
    <lineage>
        <taxon>Eukaryota</taxon>
        <taxon>Sar</taxon>
        <taxon>Alveolata</taxon>
        <taxon>Dinophyceae</taxon>
        <taxon>Suessiales</taxon>
        <taxon>Symbiodiniaceae</taxon>
        <taxon>Durusdinium</taxon>
    </lineage>
</organism>
<evidence type="ECO:0000256" key="1">
    <source>
        <dbReference type="ARBA" id="ARBA00004141"/>
    </source>
</evidence>
<dbReference type="SMART" id="SM00248">
    <property type="entry name" value="ANK"/>
    <property type="match status" value="6"/>
</dbReference>
<evidence type="ECO:0000256" key="8">
    <source>
        <dbReference type="RuleBase" id="RU079119"/>
    </source>
</evidence>
<keyword evidence="12" id="KW-1185">Reference proteome</keyword>
<name>A0ABP0KV30_9DINO</name>
<comment type="subcellular location">
    <subcellularLocation>
        <location evidence="1">Membrane</location>
        <topology evidence="1">Multi-pass membrane protein</topology>
    </subcellularLocation>
</comment>